<keyword evidence="1" id="KW-0472">Membrane</keyword>
<organism evidence="2 3">
    <name type="scientific">Candidatus Nitronereus thalassa</name>
    <dbReference type="NCBI Taxonomy" id="3020898"/>
    <lineage>
        <taxon>Bacteria</taxon>
        <taxon>Pseudomonadati</taxon>
        <taxon>Nitrospirota</taxon>
        <taxon>Nitrospiria</taxon>
        <taxon>Nitrospirales</taxon>
        <taxon>Nitrospiraceae</taxon>
        <taxon>Candidatus Nitronereus</taxon>
    </lineage>
</organism>
<dbReference type="Proteomes" id="UP001250932">
    <property type="component" value="Unassembled WGS sequence"/>
</dbReference>
<keyword evidence="1" id="KW-1133">Transmembrane helix</keyword>
<keyword evidence="1" id="KW-0812">Transmembrane</keyword>
<evidence type="ECO:0000313" key="3">
    <source>
        <dbReference type="Proteomes" id="UP001250932"/>
    </source>
</evidence>
<accession>A0ABU3K6S9</accession>
<evidence type="ECO:0000313" key="2">
    <source>
        <dbReference type="EMBL" id="MDT7042058.1"/>
    </source>
</evidence>
<feature type="transmembrane region" description="Helical" evidence="1">
    <location>
        <begin position="12"/>
        <end position="34"/>
    </location>
</feature>
<sequence length="106" mass="11726">MDDGWKKVLSKIGKAFLIVAVAIFSAILLAPFLSESLQLYPDQLKWFRLVALGIVAWGVLGRSGWEIQTIKGQTAPEAFNSRWFTLLYFFGCFCGALGVLVEPVKG</sequence>
<reference evidence="2 3" key="1">
    <citation type="journal article" date="2023" name="ISME J.">
        <title>Cultivation and genomic characterization of novel and ubiquitous marine nitrite-oxidizing bacteria from the Nitrospirales.</title>
        <authorList>
            <person name="Mueller A.J."/>
            <person name="Daebeler A."/>
            <person name="Herbold C.W."/>
            <person name="Kirkegaard R.H."/>
            <person name="Daims H."/>
        </authorList>
    </citation>
    <scope>NUCLEOTIDE SEQUENCE [LARGE SCALE GENOMIC DNA]</scope>
    <source>
        <strain evidence="2 3">EB</strain>
    </source>
</reference>
<dbReference type="RefSeq" id="WP_313832415.1">
    <property type="nucleotide sequence ID" value="NZ_JAQOUE010000001.1"/>
</dbReference>
<feature type="transmembrane region" description="Helical" evidence="1">
    <location>
        <begin position="46"/>
        <end position="62"/>
    </location>
</feature>
<protein>
    <submittedName>
        <fullName evidence="2">Uncharacterized protein</fullName>
    </submittedName>
</protein>
<proteinExistence type="predicted"/>
<evidence type="ECO:0000256" key="1">
    <source>
        <dbReference type="SAM" id="Phobius"/>
    </source>
</evidence>
<keyword evidence="3" id="KW-1185">Reference proteome</keyword>
<feature type="transmembrane region" description="Helical" evidence="1">
    <location>
        <begin position="83"/>
        <end position="101"/>
    </location>
</feature>
<gene>
    <name evidence="2" type="ORF">PPG34_06810</name>
</gene>
<comment type="caution">
    <text evidence="2">The sequence shown here is derived from an EMBL/GenBank/DDBJ whole genome shotgun (WGS) entry which is preliminary data.</text>
</comment>
<dbReference type="EMBL" id="JAQOUE010000001">
    <property type="protein sequence ID" value="MDT7042058.1"/>
    <property type="molecule type" value="Genomic_DNA"/>
</dbReference>
<name>A0ABU3K6S9_9BACT</name>